<evidence type="ECO:0000256" key="5">
    <source>
        <dbReference type="ARBA" id="ARBA00022801"/>
    </source>
</evidence>
<evidence type="ECO:0000313" key="8">
    <source>
        <dbReference type="Proteomes" id="UP000747399"/>
    </source>
</evidence>
<evidence type="ECO:0000313" key="7">
    <source>
        <dbReference type="EMBL" id="GIL53356.1"/>
    </source>
</evidence>
<dbReference type="InterPro" id="IPR007581">
    <property type="entry name" value="Endonuclease-V"/>
</dbReference>
<feature type="compositionally biased region" description="Low complexity" evidence="6">
    <location>
        <begin position="92"/>
        <end position="121"/>
    </location>
</feature>
<protein>
    <recommendedName>
        <fullName evidence="9">Endonuclease V</fullName>
    </recommendedName>
</protein>
<dbReference type="Gene3D" id="3.30.2170.10">
    <property type="entry name" value="archaeoglobus fulgidus dsm 4304 superfamily"/>
    <property type="match status" value="1"/>
</dbReference>
<dbReference type="GO" id="GO:0006281">
    <property type="term" value="P:DNA repair"/>
    <property type="evidence" value="ECO:0007669"/>
    <property type="project" value="InterPro"/>
</dbReference>
<accession>A0A8J4B3H4</accession>
<feature type="region of interest" description="Disordered" evidence="6">
    <location>
        <begin position="53"/>
        <end position="74"/>
    </location>
</feature>
<dbReference type="GO" id="GO:0005730">
    <property type="term" value="C:nucleolus"/>
    <property type="evidence" value="ECO:0007669"/>
    <property type="project" value="TreeGrafter"/>
</dbReference>
<evidence type="ECO:0000256" key="4">
    <source>
        <dbReference type="ARBA" id="ARBA00022759"/>
    </source>
</evidence>
<gene>
    <name evidence="7" type="ORF">Vafri_9033</name>
</gene>
<dbReference type="Proteomes" id="UP000747399">
    <property type="component" value="Unassembled WGS sequence"/>
</dbReference>
<keyword evidence="8" id="KW-1185">Reference proteome</keyword>
<sequence length="367" mass="39167">MAEWARQQQDMAKQVITTDEVPWHLNADRPTERLTRVGGLDISFLEPQCCPRGQQHSPLAHNNGAPAPAVDTAASSSTTEIAIAATTTTTTITGTSPSSSMITISENEPGASAGALSSSGAQPTQWWDDQRDPAEDSEQRSASCGPSVAALVVLSFPDMRVLYEDYEPVDLSIPYLPGYLGFRECDAYGRLLKRVQASANQPQVLLVDGCGVLHPRRCGSACQVGVMSGYPTVGVSKNLLAVDGLDRFAVRRQLQEATEATATAAKVKTTPASSSQAAKQASAALATAVSVRDVQVPLVGLSGAVHGIALCPGLSKKPLYISVGHRLSLLTAVELVRQCCVHRVPEPIRQADLRSRQWLRDHYLVTC</sequence>
<dbReference type="GO" id="GO:0003727">
    <property type="term" value="F:single-stranded RNA binding"/>
    <property type="evidence" value="ECO:0007669"/>
    <property type="project" value="TreeGrafter"/>
</dbReference>
<name>A0A8J4B3H4_9CHLO</name>
<dbReference type="PANTHER" id="PTHR28511">
    <property type="entry name" value="ENDONUCLEASE V"/>
    <property type="match status" value="1"/>
</dbReference>
<dbReference type="CDD" id="cd06559">
    <property type="entry name" value="Endonuclease_V"/>
    <property type="match status" value="1"/>
</dbReference>
<dbReference type="GO" id="GO:0005737">
    <property type="term" value="C:cytoplasm"/>
    <property type="evidence" value="ECO:0007669"/>
    <property type="project" value="UniProtKB-SubCell"/>
</dbReference>
<proteinExistence type="predicted"/>
<comment type="subcellular location">
    <subcellularLocation>
        <location evidence="1">Cytoplasm</location>
    </subcellularLocation>
</comment>
<dbReference type="EMBL" id="BNCO01000015">
    <property type="protein sequence ID" value="GIL53356.1"/>
    <property type="molecule type" value="Genomic_DNA"/>
</dbReference>
<feature type="region of interest" description="Disordered" evidence="6">
    <location>
        <begin position="92"/>
        <end position="142"/>
    </location>
</feature>
<reference evidence="7" key="1">
    <citation type="journal article" date="2021" name="Proc. Natl. Acad. Sci. U.S.A.">
        <title>Three genomes in the algal genus Volvox reveal the fate of a haploid sex-determining region after a transition to homothallism.</title>
        <authorList>
            <person name="Yamamoto K."/>
            <person name="Hamaji T."/>
            <person name="Kawai-Toyooka H."/>
            <person name="Matsuzaki R."/>
            <person name="Takahashi F."/>
            <person name="Nishimura Y."/>
            <person name="Kawachi M."/>
            <person name="Noguchi H."/>
            <person name="Minakuchi Y."/>
            <person name="Umen J.G."/>
            <person name="Toyoda A."/>
            <person name="Nozaki H."/>
        </authorList>
    </citation>
    <scope>NUCLEOTIDE SEQUENCE</scope>
    <source>
        <strain evidence="7">NIES-3780</strain>
    </source>
</reference>
<dbReference type="AlphaFoldDB" id="A0A8J4B3H4"/>
<dbReference type="PANTHER" id="PTHR28511:SF1">
    <property type="entry name" value="ENDONUCLEASE V"/>
    <property type="match status" value="1"/>
</dbReference>
<feature type="compositionally biased region" description="Basic and acidic residues" evidence="6">
    <location>
        <begin position="128"/>
        <end position="139"/>
    </location>
</feature>
<organism evidence="7 8">
    <name type="scientific">Volvox africanus</name>
    <dbReference type="NCBI Taxonomy" id="51714"/>
    <lineage>
        <taxon>Eukaryota</taxon>
        <taxon>Viridiplantae</taxon>
        <taxon>Chlorophyta</taxon>
        <taxon>core chlorophytes</taxon>
        <taxon>Chlorophyceae</taxon>
        <taxon>CS clade</taxon>
        <taxon>Chlamydomonadales</taxon>
        <taxon>Volvocaceae</taxon>
        <taxon>Volvox</taxon>
    </lineage>
</organism>
<keyword evidence="5" id="KW-0378">Hydrolase</keyword>
<evidence type="ECO:0000256" key="6">
    <source>
        <dbReference type="SAM" id="MobiDB-lite"/>
    </source>
</evidence>
<dbReference type="GO" id="GO:0016891">
    <property type="term" value="F:RNA endonuclease activity producing 5'-phosphomonoesters, hydrolytic mechanism"/>
    <property type="evidence" value="ECO:0007669"/>
    <property type="project" value="TreeGrafter"/>
</dbReference>
<dbReference type="Pfam" id="PF04493">
    <property type="entry name" value="Endonuclease_5"/>
    <property type="match status" value="1"/>
</dbReference>
<keyword evidence="2" id="KW-0963">Cytoplasm</keyword>
<evidence type="ECO:0008006" key="9">
    <source>
        <dbReference type="Google" id="ProtNLM"/>
    </source>
</evidence>
<evidence type="ECO:0000256" key="1">
    <source>
        <dbReference type="ARBA" id="ARBA00004496"/>
    </source>
</evidence>
<evidence type="ECO:0000256" key="2">
    <source>
        <dbReference type="ARBA" id="ARBA00022490"/>
    </source>
</evidence>
<evidence type="ECO:0000256" key="3">
    <source>
        <dbReference type="ARBA" id="ARBA00022722"/>
    </source>
</evidence>
<keyword evidence="4" id="KW-0255">Endonuclease</keyword>
<comment type="caution">
    <text evidence="7">The sequence shown here is derived from an EMBL/GenBank/DDBJ whole genome shotgun (WGS) entry which is preliminary data.</text>
</comment>
<keyword evidence="3" id="KW-0540">Nuclease</keyword>